<proteinExistence type="predicted"/>
<reference evidence="3" key="1">
    <citation type="submission" date="2011-07" db="EMBL/GenBank/DDBJ databases">
        <authorList>
            <consortium name="Caenorhabditis brenneri Sequencing and Analysis Consortium"/>
            <person name="Wilson R.K."/>
        </authorList>
    </citation>
    <scope>NUCLEOTIDE SEQUENCE [LARGE SCALE GENOMIC DNA]</scope>
    <source>
        <strain evidence="3">PB2801</strain>
    </source>
</reference>
<dbReference type="InParanoid" id="G0N4A7"/>
<feature type="chain" id="PRO_5003405163" evidence="1">
    <location>
        <begin position="21"/>
        <end position="242"/>
    </location>
</feature>
<sequence>MLSTVQWVFLFLLAASVVLAKPAEWSDSNKEMKEKRLKENRYHPDRITSHNKYELDFGADDRLVKTGTVGCFFGELQCSTFEKFCVGAYLNELNHDHHRTVAYLPVRCTHLKKMAYRVCGNFKSDADWLDNVYEPGLELYHNCSSDGRTLKSKKRLEDLQKTGVGFHQFQHDYELFDMGDPIYRSEYALRHHKLSIDSCPVTTISEGKLIKTDEEESDFYQNELTTFERFQLIMYHPHYDQY</sequence>
<evidence type="ECO:0000256" key="1">
    <source>
        <dbReference type="SAM" id="SignalP"/>
    </source>
</evidence>
<name>G0N4A7_CAEBE</name>
<organism evidence="3">
    <name type="scientific">Caenorhabditis brenneri</name>
    <name type="common">Nematode worm</name>
    <dbReference type="NCBI Taxonomy" id="135651"/>
    <lineage>
        <taxon>Eukaryota</taxon>
        <taxon>Metazoa</taxon>
        <taxon>Ecdysozoa</taxon>
        <taxon>Nematoda</taxon>
        <taxon>Chromadorea</taxon>
        <taxon>Rhabditida</taxon>
        <taxon>Rhabditina</taxon>
        <taxon>Rhabditomorpha</taxon>
        <taxon>Rhabditoidea</taxon>
        <taxon>Rhabditidae</taxon>
        <taxon>Peloderinae</taxon>
        <taxon>Caenorhabditis</taxon>
    </lineage>
</organism>
<keyword evidence="3" id="KW-1185">Reference proteome</keyword>
<dbReference type="Proteomes" id="UP000008068">
    <property type="component" value="Unassembled WGS sequence"/>
</dbReference>
<gene>
    <name evidence="2" type="ORF">CAEBREN_00944</name>
</gene>
<feature type="signal peptide" evidence="1">
    <location>
        <begin position="1"/>
        <end position="20"/>
    </location>
</feature>
<accession>G0N4A7</accession>
<dbReference type="AlphaFoldDB" id="G0N4A7"/>
<keyword evidence="1" id="KW-0732">Signal</keyword>
<dbReference type="EMBL" id="GL379837">
    <property type="protein sequence ID" value="EGT52564.1"/>
    <property type="molecule type" value="Genomic_DNA"/>
</dbReference>
<evidence type="ECO:0000313" key="2">
    <source>
        <dbReference type="EMBL" id="EGT52564.1"/>
    </source>
</evidence>
<evidence type="ECO:0000313" key="3">
    <source>
        <dbReference type="Proteomes" id="UP000008068"/>
    </source>
</evidence>
<protein>
    <submittedName>
        <fullName evidence="2">Uncharacterized protein</fullName>
    </submittedName>
</protein>
<dbReference type="HOGENOM" id="CLU_1148051_0_0_1"/>